<keyword evidence="8" id="KW-1185">Reference proteome</keyword>
<name>A0ABD3QGU2_9STRA</name>
<dbReference type="InterPro" id="IPR045877">
    <property type="entry name" value="ZFP36-like"/>
</dbReference>
<dbReference type="FunFam" id="4.10.1000.10:FF:000001">
    <property type="entry name" value="zinc finger CCCH domain-containing protein 15-like"/>
    <property type="match status" value="1"/>
</dbReference>
<dbReference type="PANTHER" id="PTHR12547:SF18">
    <property type="entry name" value="PROTEIN TIS11"/>
    <property type="match status" value="1"/>
</dbReference>
<protein>
    <recommendedName>
        <fullName evidence="6">C3H1-type domain-containing protein</fullName>
    </recommendedName>
</protein>
<feature type="domain" description="C3H1-type" evidence="6">
    <location>
        <begin position="119"/>
        <end position="147"/>
    </location>
</feature>
<keyword evidence="4 5" id="KW-0862">Zinc</keyword>
<accession>A0ABD3QGU2</accession>
<evidence type="ECO:0000313" key="8">
    <source>
        <dbReference type="Proteomes" id="UP001530400"/>
    </source>
</evidence>
<dbReference type="InterPro" id="IPR000571">
    <property type="entry name" value="Znf_CCCH"/>
</dbReference>
<dbReference type="GO" id="GO:0008270">
    <property type="term" value="F:zinc ion binding"/>
    <property type="evidence" value="ECO:0007669"/>
    <property type="project" value="UniProtKB-KW"/>
</dbReference>
<dbReference type="Proteomes" id="UP001530400">
    <property type="component" value="Unassembled WGS sequence"/>
</dbReference>
<dbReference type="SMART" id="SM00356">
    <property type="entry name" value="ZnF_C3H1"/>
    <property type="match status" value="2"/>
</dbReference>
<dbReference type="InterPro" id="IPR036855">
    <property type="entry name" value="Znf_CCCH_sf"/>
</dbReference>
<feature type="zinc finger region" description="C3H1-type" evidence="5">
    <location>
        <begin position="69"/>
        <end position="97"/>
    </location>
</feature>
<dbReference type="Gene3D" id="4.10.1000.10">
    <property type="entry name" value="Zinc finger, CCCH-type"/>
    <property type="match status" value="1"/>
</dbReference>
<evidence type="ECO:0000256" key="1">
    <source>
        <dbReference type="ARBA" id="ARBA00022723"/>
    </source>
</evidence>
<proteinExistence type="predicted"/>
<evidence type="ECO:0000256" key="2">
    <source>
        <dbReference type="ARBA" id="ARBA00022737"/>
    </source>
</evidence>
<comment type="caution">
    <text evidence="7">The sequence shown here is derived from an EMBL/GenBank/DDBJ whole genome shotgun (WGS) entry which is preliminary data.</text>
</comment>
<keyword evidence="1 5" id="KW-0479">Metal-binding</keyword>
<evidence type="ECO:0000259" key="6">
    <source>
        <dbReference type="PROSITE" id="PS50103"/>
    </source>
</evidence>
<reference evidence="7 8" key="1">
    <citation type="submission" date="2024-10" db="EMBL/GenBank/DDBJ databases">
        <title>Updated reference genomes for cyclostephanoid diatoms.</title>
        <authorList>
            <person name="Roberts W.R."/>
            <person name="Alverson A.J."/>
        </authorList>
    </citation>
    <scope>NUCLEOTIDE SEQUENCE [LARGE SCALE GENOMIC DNA]</scope>
    <source>
        <strain evidence="7 8">AJA010-31</strain>
    </source>
</reference>
<dbReference type="PANTHER" id="PTHR12547">
    <property type="entry name" value="CCCH ZINC FINGER/TIS11-RELATED"/>
    <property type="match status" value="1"/>
</dbReference>
<keyword evidence="3 5" id="KW-0863">Zinc-finger</keyword>
<dbReference type="EMBL" id="JALLPJ020000180">
    <property type="protein sequence ID" value="KAL3799640.1"/>
    <property type="molecule type" value="Genomic_DNA"/>
</dbReference>
<evidence type="ECO:0000256" key="3">
    <source>
        <dbReference type="ARBA" id="ARBA00022771"/>
    </source>
</evidence>
<evidence type="ECO:0000256" key="5">
    <source>
        <dbReference type="PROSITE-ProRule" id="PRU00723"/>
    </source>
</evidence>
<organism evidence="7 8">
    <name type="scientific">Cyclotella atomus</name>
    <dbReference type="NCBI Taxonomy" id="382360"/>
    <lineage>
        <taxon>Eukaryota</taxon>
        <taxon>Sar</taxon>
        <taxon>Stramenopiles</taxon>
        <taxon>Ochrophyta</taxon>
        <taxon>Bacillariophyta</taxon>
        <taxon>Coscinodiscophyceae</taxon>
        <taxon>Thalassiosirophycidae</taxon>
        <taxon>Stephanodiscales</taxon>
        <taxon>Stephanodiscaceae</taxon>
        <taxon>Cyclotella</taxon>
    </lineage>
</organism>
<sequence>MMYCQIIKSDRSLRGNWTNGPPFAMNSIASAYAPNGTSTAYSYVIIPNPPQASLDYQAVNNVPSSPKRNYKTELCKNFEESRYCRYGSKCNFAHGKDELARFASAYEMYANGLIENPDTYLSRPCFDHVATGACPMDTRCNSLHDPRVAGSNPSWLKQWIKPKSSLGVMPDGLHYHRDLSRFQTNPLVDFNTWKVFGNFGSKTEMFDASYDLVCNVRVPVFNRGFVVRKCAHKISDEHKLAIVRVMLTKNAVNRNFVYSNKKSLNDQPCMVLQTRYFLLTDPKAGTAVRIEDIVREVSAAEYDPGSSLVVKADEIVFESKGMRGCNHSIWFNVIISNHGGKNGYGANMKRNGGEAGHLTHDRALFVMPENKKFQQSLPADTPFILMQPKDDCAEGYDLIDAILKHRIGAILTSKKIHCNWEDNLADLNADFARLQNSHEKWIWPAHTGKIVGSDQIYQEYTSNKYVPASNDDSKYSLSSMWSQTCANLDSKFDSGVHETTKPRLDVFVSISIKTEKDCKEIPHITNSSTKKSTAPLSDVSESTWKELLVEGDGPWNEALRAHNSGRIAKGRSSSYSSL</sequence>
<feature type="domain" description="C3H1-type" evidence="6">
    <location>
        <begin position="69"/>
        <end position="97"/>
    </location>
</feature>
<dbReference type="Pfam" id="PF00642">
    <property type="entry name" value="zf-CCCH"/>
    <property type="match status" value="1"/>
</dbReference>
<evidence type="ECO:0000313" key="7">
    <source>
        <dbReference type="EMBL" id="KAL3799640.1"/>
    </source>
</evidence>
<dbReference type="PROSITE" id="PS50103">
    <property type="entry name" value="ZF_C3H1"/>
    <property type="match status" value="2"/>
</dbReference>
<keyword evidence="2" id="KW-0677">Repeat</keyword>
<dbReference type="AlphaFoldDB" id="A0ABD3QGU2"/>
<dbReference type="SUPFAM" id="SSF90229">
    <property type="entry name" value="CCCH zinc finger"/>
    <property type="match status" value="1"/>
</dbReference>
<evidence type="ECO:0000256" key="4">
    <source>
        <dbReference type="ARBA" id="ARBA00022833"/>
    </source>
</evidence>
<feature type="zinc finger region" description="C3H1-type" evidence="5">
    <location>
        <begin position="119"/>
        <end position="147"/>
    </location>
</feature>
<gene>
    <name evidence="7" type="ORF">ACHAWO_008956</name>
</gene>